<accession>A0A1E5WBG9</accession>
<dbReference type="InterPro" id="IPR012871">
    <property type="entry name" value="DUF1668_ORYSA"/>
</dbReference>
<sequence>MPKRRRSFGRVGGRRAKRRRRRRHRYLILDDWSRGYSIREVDLSAEGSCRRCRGRRDRPHRRGEQCLPPAVFHLEAPRGWPFYVAAAFGTKIMAIHPRETPQNPGAQPRPRLRRPLSFGCRPDAKLVKALPVCIPVGDSLFDLCHESFHLLCSSPVDEPGGGQSCAAWTWRALPAPPFNVKFVTSYAVDPDGRTIFVTTRLFPDAAFSFHMPEETEEGFFGWKPRGTWLLLWTRYQGPAHLDRELNAWVGITCRPGYQDDYGYICACDVVPADPDAGDGQPPAWKLSKEKLFSEDPAETHVGATLLSMGGKCRYCLVQCVCVVEDEKGREE</sequence>
<evidence type="ECO:0000313" key="3">
    <source>
        <dbReference type="Proteomes" id="UP000095767"/>
    </source>
</evidence>
<dbReference type="AlphaFoldDB" id="A0A1E5WBG9"/>
<dbReference type="OrthoDB" id="635005at2759"/>
<dbReference type="PANTHER" id="PTHR33085:SF62">
    <property type="entry name" value="OS03G0632600 PROTEIN"/>
    <property type="match status" value="1"/>
</dbReference>
<comment type="caution">
    <text evidence="2">The sequence shown here is derived from an EMBL/GenBank/DDBJ whole genome shotgun (WGS) entry which is preliminary data.</text>
</comment>
<name>A0A1E5WBG9_9POAL</name>
<protein>
    <submittedName>
        <fullName evidence="2">Uncharacterized protein</fullName>
    </submittedName>
</protein>
<organism evidence="2 3">
    <name type="scientific">Dichanthelium oligosanthes</name>
    <dbReference type="NCBI Taxonomy" id="888268"/>
    <lineage>
        <taxon>Eukaryota</taxon>
        <taxon>Viridiplantae</taxon>
        <taxon>Streptophyta</taxon>
        <taxon>Embryophyta</taxon>
        <taxon>Tracheophyta</taxon>
        <taxon>Spermatophyta</taxon>
        <taxon>Magnoliopsida</taxon>
        <taxon>Liliopsida</taxon>
        <taxon>Poales</taxon>
        <taxon>Poaceae</taxon>
        <taxon>PACMAD clade</taxon>
        <taxon>Panicoideae</taxon>
        <taxon>Panicodae</taxon>
        <taxon>Paniceae</taxon>
        <taxon>Dichantheliinae</taxon>
        <taxon>Dichanthelium</taxon>
    </lineage>
</organism>
<evidence type="ECO:0000313" key="2">
    <source>
        <dbReference type="EMBL" id="OEL34737.1"/>
    </source>
</evidence>
<proteinExistence type="predicted"/>
<dbReference type="PANTHER" id="PTHR33085">
    <property type="entry name" value="OS12G0113100 PROTEIN-RELATED"/>
    <property type="match status" value="1"/>
</dbReference>
<dbReference type="Proteomes" id="UP000095767">
    <property type="component" value="Unassembled WGS sequence"/>
</dbReference>
<dbReference type="EMBL" id="LWDX02014461">
    <property type="protein sequence ID" value="OEL34737.1"/>
    <property type="molecule type" value="Genomic_DNA"/>
</dbReference>
<keyword evidence="3" id="KW-1185">Reference proteome</keyword>
<gene>
    <name evidence="2" type="ORF">BAE44_0004247</name>
</gene>
<reference evidence="2 3" key="1">
    <citation type="submission" date="2016-09" db="EMBL/GenBank/DDBJ databases">
        <title>The draft genome of Dichanthelium oligosanthes: A C3 panicoid grass species.</title>
        <authorList>
            <person name="Studer A.J."/>
            <person name="Schnable J.C."/>
            <person name="Brutnell T.P."/>
        </authorList>
    </citation>
    <scope>NUCLEOTIDE SEQUENCE [LARGE SCALE GENOMIC DNA]</scope>
    <source>
        <strain evidence="3">cv. Kellogg 1175</strain>
        <tissue evidence="2">Leaf</tissue>
    </source>
</reference>
<evidence type="ECO:0000256" key="1">
    <source>
        <dbReference type="SAM" id="MobiDB-lite"/>
    </source>
</evidence>
<dbReference type="Pfam" id="PF07893">
    <property type="entry name" value="DUF1668"/>
    <property type="match status" value="1"/>
</dbReference>
<feature type="region of interest" description="Disordered" evidence="1">
    <location>
        <begin position="1"/>
        <end position="20"/>
    </location>
</feature>